<evidence type="ECO:0000256" key="2">
    <source>
        <dbReference type="SAM" id="Phobius"/>
    </source>
</evidence>
<gene>
    <name evidence="3" type="ORF">HMPREF1978_01171</name>
</gene>
<name>U1R6X2_9ACTO</name>
<feature type="compositionally biased region" description="Polar residues" evidence="1">
    <location>
        <begin position="276"/>
        <end position="295"/>
    </location>
</feature>
<feature type="transmembrane region" description="Helical" evidence="2">
    <location>
        <begin position="232"/>
        <end position="253"/>
    </location>
</feature>
<feature type="region of interest" description="Disordered" evidence="1">
    <location>
        <begin position="258"/>
        <end position="295"/>
    </location>
</feature>
<protein>
    <submittedName>
        <fullName evidence="3">Uncharacterized protein</fullName>
    </submittedName>
</protein>
<accession>U1R6X2</accession>
<feature type="compositionally biased region" description="Low complexity" evidence="1">
    <location>
        <begin position="266"/>
        <end position="275"/>
    </location>
</feature>
<sequence>MAIFNEKTMKRALAISLAIPILMAITLFAPITAAATSIETSLMFVLQSNGDTYEGLIVSSSDNTINQSNCKDTDEYKTNFRQKDGNNQCLFTQKYSQGQNGKSWIKKTSGNNLEFDFTPVTYSMRDTIAKSLSIADATDLNVVRIVVALPLTATVTNTQTVSPTITKGDKHVYYTWNTDKDRTDIRLIGTMPLSNSTDTPSGSSSPTTSQSAGVAITPTPLAVKHKDSNTTLYIALGITAAVATTGIVITILLTQKRRQPTAKCPSSVPSSSYNSQGYTGNQPQQGYPSPQNWHP</sequence>
<organism evidence="3 4">
    <name type="scientific">Actinomyces graevenitzii F0530</name>
    <dbReference type="NCBI Taxonomy" id="1321817"/>
    <lineage>
        <taxon>Bacteria</taxon>
        <taxon>Bacillati</taxon>
        <taxon>Actinomycetota</taxon>
        <taxon>Actinomycetes</taxon>
        <taxon>Actinomycetales</taxon>
        <taxon>Actinomycetaceae</taxon>
        <taxon>Actinomyces</taxon>
    </lineage>
</organism>
<feature type="compositionally biased region" description="Low complexity" evidence="1">
    <location>
        <begin position="194"/>
        <end position="211"/>
    </location>
</feature>
<dbReference type="HOGENOM" id="CLU_066803_0_0_11"/>
<dbReference type="AlphaFoldDB" id="U1R6X2"/>
<dbReference type="Proteomes" id="UP000016481">
    <property type="component" value="Unassembled WGS sequence"/>
</dbReference>
<dbReference type="EMBL" id="AWSC01000043">
    <property type="protein sequence ID" value="ERH15433.1"/>
    <property type="molecule type" value="Genomic_DNA"/>
</dbReference>
<evidence type="ECO:0000313" key="4">
    <source>
        <dbReference type="Proteomes" id="UP000016481"/>
    </source>
</evidence>
<proteinExistence type="predicted"/>
<keyword evidence="2" id="KW-1133">Transmembrane helix</keyword>
<evidence type="ECO:0000313" key="3">
    <source>
        <dbReference type="EMBL" id="ERH15433.1"/>
    </source>
</evidence>
<keyword evidence="2" id="KW-0812">Transmembrane</keyword>
<feature type="region of interest" description="Disordered" evidence="1">
    <location>
        <begin position="190"/>
        <end position="213"/>
    </location>
</feature>
<dbReference type="PATRIC" id="fig|1321817.3.peg.1032"/>
<comment type="caution">
    <text evidence="3">The sequence shown here is derived from an EMBL/GenBank/DDBJ whole genome shotgun (WGS) entry which is preliminary data.</text>
</comment>
<keyword evidence="2" id="KW-0472">Membrane</keyword>
<evidence type="ECO:0000256" key="1">
    <source>
        <dbReference type="SAM" id="MobiDB-lite"/>
    </source>
</evidence>
<reference evidence="3 4" key="1">
    <citation type="submission" date="2013-08" db="EMBL/GenBank/DDBJ databases">
        <authorList>
            <person name="Weinstock G."/>
            <person name="Sodergren E."/>
            <person name="Wylie T."/>
            <person name="Fulton L."/>
            <person name="Fulton R."/>
            <person name="Fronick C."/>
            <person name="O'Laughlin M."/>
            <person name="Godfrey J."/>
            <person name="Miner T."/>
            <person name="Herter B."/>
            <person name="Appelbaum E."/>
            <person name="Cordes M."/>
            <person name="Lek S."/>
            <person name="Wollam A."/>
            <person name="Pepin K.H."/>
            <person name="Palsikar V.B."/>
            <person name="Mitreva M."/>
            <person name="Wilson R.K."/>
        </authorList>
    </citation>
    <scope>NUCLEOTIDE SEQUENCE [LARGE SCALE GENOMIC DNA]</scope>
    <source>
        <strain evidence="3 4">F0530</strain>
    </source>
</reference>